<dbReference type="InterPro" id="IPR038375">
    <property type="entry name" value="NDUFAF7_sf"/>
</dbReference>
<accession>A0A1B9F8X4</accession>
<evidence type="ECO:0000256" key="2">
    <source>
        <dbReference type="ARBA" id="ARBA00022679"/>
    </source>
</evidence>
<dbReference type="SUPFAM" id="SSF53335">
    <property type="entry name" value="S-adenosyl-L-methionine-dependent methyltransferases"/>
    <property type="match status" value="1"/>
</dbReference>
<dbReference type="PANTHER" id="PTHR12049">
    <property type="entry name" value="PROTEIN ARGININE METHYLTRANSFERASE NDUFAF7, MITOCHONDRIAL"/>
    <property type="match status" value="1"/>
</dbReference>
<gene>
    <name evidence="3" type="ORF">DBT_0111</name>
</gene>
<organism evidence="3 4">
    <name type="scientific">Dissulfuribacter thermophilus</name>
    <dbReference type="NCBI Taxonomy" id="1156395"/>
    <lineage>
        <taxon>Bacteria</taxon>
        <taxon>Pseudomonadati</taxon>
        <taxon>Thermodesulfobacteriota</taxon>
        <taxon>Dissulfuribacteria</taxon>
        <taxon>Dissulfuribacterales</taxon>
        <taxon>Dissulfuribacteraceae</taxon>
        <taxon>Dissulfuribacter</taxon>
    </lineage>
</organism>
<evidence type="ECO:0000313" key="3">
    <source>
        <dbReference type="EMBL" id="OCC16294.1"/>
    </source>
</evidence>
<protein>
    <recommendedName>
        <fullName evidence="5">SAM-dependent methyltransferase</fullName>
    </recommendedName>
</protein>
<reference evidence="3 4" key="1">
    <citation type="submission" date="2016-06" db="EMBL/GenBank/DDBJ databases">
        <title>Respiratory ammonification of nitrate coupled to the oxidation of elemental sulfur in deep-sea autotrophic thermophilic bacteria.</title>
        <authorList>
            <person name="Slobodkina G.B."/>
            <person name="Mardanov A.V."/>
            <person name="Ravin N.V."/>
            <person name="Frolova A.A."/>
            <person name="Viryasiv M.B."/>
            <person name="Chernyh N.A."/>
            <person name="Bonch-Osmolovskaya E.A."/>
            <person name="Slobodkin A.I."/>
        </authorList>
    </citation>
    <scope>NUCLEOTIDE SEQUENCE [LARGE SCALE GENOMIC DNA]</scope>
    <source>
        <strain evidence="3 4">S69</strain>
    </source>
</reference>
<keyword evidence="2" id="KW-0808">Transferase</keyword>
<dbReference type="AlphaFoldDB" id="A0A1B9F8X4"/>
<proteinExistence type="predicted"/>
<name>A0A1B9F8X4_9BACT</name>
<sequence>MNMYHNIKGNSIKLEQIIFEKIDNSGPITFAEFMEMALYYPHHGYYARGHVPIGRSGDFVTSPHASPVFGGVIALQLYEMWNLLGKDEFNLCEIGAGSGLFMHDILNYIRTNLPDFYSHLKVFIVEPIGSLEAVQRDLLKEFPCTWFNSLEEIGSINGCIVSNELIDAFPVHMIEKREEGFFEVYISHEDRKHLTETYGSLSDERLQSYIHQYLGNVDLGYRTEINLILKDWLSEVANVLKKGFLFTIDYGFSRRDYYSPLRKRGTLRAFYQHTLSDDLYSNPGERDITHHVNFTDMLEWGSELNLQPIGFCNQWSFLASLGIEKVIETLYPKGLDPFSPALAGIKMLLLPQGMGDSHKFFIQAKGINSNVCLSGFKFQNKIDKLL</sequence>
<dbReference type="STRING" id="1156395.DBT_0111"/>
<dbReference type="PANTHER" id="PTHR12049:SF7">
    <property type="entry name" value="PROTEIN ARGININE METHYLTRANSFERASE NDUFAF7, MITOCHONDRIAL"/>
    <property type="match status" value="1"/>
</dbReference>
<evidence type="ECO:0008006" key="5">
    <source>
        <dbReference type="Google" id="ProtNLM"/>
    </source>
</evidence>
<dbReference type="EMBL" id="MAGO01000001">
    <property type="protein sequence ID" value="OCC16294.1"/>
    <property type="molecule type" value="Genomic_DNA"/>
</dbReference>
<keyword evidence="1" id="KW-0489">Methyltransferase</keyword>
<dbReference type="Proteomes" id="UP000093080">
    <property type="component" value="Unassembled WGS sequence"/>
</dbReference>
<dbReference type="GO" id="GO:0035243">
    <property type="term" value="F:protein-arginine omega-N symmetric methyltransferase activity"/>
    <property type="evidence" value="ECO:0007669"/>
    <property type="project" value="TreeGrafter"/>
</dbReference>
<evidence type="ECO:0000313" key="4">
    <source>
        <dbReference type="Proteomes" id="UP000093080"/>
    </source>
</evidence>
<dbReference type="PATRIC" id="fig|1156395.6.peg.110"/>
<dbReference type="Pfam" id="PF02636">
    <property type="entry name" value="Methyltransf_28"/>
    <property type="match status" value="1"/>
</dbReference>
<dbReference type="InterPro" id="IPR029063">
    <property type="entry name" value="SAM-dependent_MTases_sf"/>
</dbReference>
<dbReference type="RefSeq" id="WP_083186514.1">
    <property type="nucleotide sequence ID" value="NZ_MAGO01000001.1"/>
</dbReference>
<dbReference type="InterPro" id="IPR003788">
    <property type="entry name" value="NDUFAF7"/>
</dbReference>
<dbReference type="GO" id="GO:0032259">
    <property type="term" value="P:methylation"/>
    <property type="evidence" value="ECO:0007669"/>
    <property type="project" value="UniProtKB-KW"/>
</dbReference>
<dbReference type="OrthoDB" id="9794208at2"/>
<evidence type="ECO:0000256" key="1">
    <source>
        <dbReference type="ARBA" id="ARBA00022603"/>
    </source>
</evidence>
<keyword evidence="4" id="KW-1185">Reference proteome</keyword>
<dbReference type="Gene3D" id="3.40.50.12710">
    <property type="match status" value="1"/>
</dbReference>
<comment type="caution">
    <text evidence="3">The sequence shown here is derived from an EMBL/GenBank/DDBJ whole genome shotgun (WGS) entry which is preliminary data.</text>
</comment>